<evidence type="ECO:0000256" key="2">
    <source>
        <dbReference type="SAM" id="Phobius"/>
    </source>
</evidence>
<dbReference type="Pfam" id="PF01471">
    <property type="entry name" value="PG_binding_1"/>
    <property type="match status" value="1"/>
</dbReference>
<gene>
    <name evidence="4" type="ORF">ABWT76_000903</name>
</gene>
<dbReference type="SUPFAM" id="SSF47090">
    <property type="entry name" value="PGBD-like"/>
    <property type="match status" value="1"/>
</dbReference>
<proteinExistence type="predicted"/>
<reference evidence="4" key="1">
    <citation type="submission" date="2024-07" db="EMBL/GenBank/DDBJ databases">
        <authorList>
            <person name="Kim Y.J."/>
            <person name="Jeong J.Y."/>
        </authorList>
    </citation>
    <scope>NUCLEOTIDE SEQUENCE</scope>
    <source>
        <strain evidence="4">GIHE-MW2</strain>
    </source>
</reference>
<keyword evidence="2" id="KW-0472">Membrane</keyword>
<keyword evidence="2" id="KW-1133">Transmembrane helix</keyword>
<evidence type="ECO:0000313" key="4">
    <source>
        <dbReference type="EMBL" id="XCM38078.1"/>
    </source>
</evidence>
<feature type="coiled-coil region" evidence="1">
    <location>
        <begin position="77"/>
        <end position="170"/>
    </location>
</feature>
<dbReference type="InterPro" id="IPR036366">
    <property type="entry name" value="PGBDSf"/>
</dbReference>
<protein>
    <submittedName>
        <fullName evidence="4">Peptidoglycan-binding protein</fullName>
    </submittedName>
</protein>
<keyword evidence="1" id="KW-0175">Coiled coil</keyword>
<evidence type="ECO:0000256" key="1">
    <source>
        <dbReference type="SAM" id="Coils"/>
    </source>
</evidence>
<name>A0AAU8JFT1_9CYAN</name>
<dbReference type="RefSeq" id="WP_354635713.1">
    <property type="nucleotide sequence ID" value="NZ_CP159837.1"/>
</dbReference>
<dbReference type="InterPro" id="IPR002477">
    <property type="entry name" value="Peptidoglycan-bd-like"/>
</dbReference>
<keyword evidence="2" id="KW-0812">Transmembrane</keyword>
<dbReference type="Gene3D" id="1.10.101.10">
    <property type="entry name" value="PGBD-like superfamily/PGBD"/>
    <property type="match status" value="1"/>
</dbReference>
<sequence length="242" mass="27527">MNAQPSNSNQSWKCTGVSTNPHAEAINNTKKCQYCDRTYDDYLKDHKLEIFQKRLLSYSGMAAIAALLLLISAGVYARQKFAEADRAIRQLEQTKTELAQVNADLKKAEQELETANEKLQRVPKLEKLLADTQNKLESTKTQLQTTQYNLTQTNQNLTQTKHKLQQREQQITEGSKCVKLIGEINNVIWEGAALNPDGVMRIQQTLQSVGFYQGEIDGILAYSTRKSIENFQRDCQAKLERQ</sequence>
<dbReference type="AlphaFoldDB" id="A0AAU8JFT1"/>
<accession>A0AAU8JFT1</accession>
<dbReference type="InterPro" id="IPR036365">
    <property type="entry name" value="PGBD-like_sf"/>
</dbReference>
<dbReference type="Gene3D" id="1.20.120.330">
    <property type="entry name" value="Nucleotidyltransferases domain 2"/>
    <property type="match status" value="1"/>
</dbReference>
<feature type="transmembrane region" description="Helical" evidence="2">
    <location>
        <begin position="55"/>
        <end position="77"/>
    </location>
</feature>
<organism evidence="4">
    <name type="scientific">Planktothricoides raciborskii GIHE-MW2</name>
    <dbReference type="NCBI Taxonomy" id="2792601"/>
    <lineage>
        <taxon>Bacteria</taxon>
        <taxon>Bacillati</taxon>
        <taxon>Cyanobacteriota</taxon>
        <taxon>Cyanophyceae</taxon>
        <taxon>Oscillatoriophycideae</taxon>
        <taxon>Oscillatoriales</taxon>
        <taxon>Oscillatoriaceae</taxon>
        <taxon>Planktothricoides</taxon>
    </lineage>
</organism>
<dbReference type="EMBL" id="CP159837">
    <property type="protein sequence ID" value="XCM38078.1"/>
    <property type="molecule type" value="Genomic_DNA"/>
</dbReference>
<evidence type="ECO:0000259" key="3">
    <source>
        <dbReference type="Pfam" id="PF01471"/>
    </source>
</evidence>
<feature type="domain" description="Peptidoglycan binding-like" evidence="3">
    <location>
        <begin position="197"/>
        <end position="235"/>
    </location>
</feature>